<feature type="domain" description="ABC transporter" evidence="7">
    <location>
        <begin position="6"/>
        <end position="240"/>
    </location>
</feature>
<dbReference type="RefSeq" id="WP_344744114.1">
    <property type="nucleotide sequence ID" value="NZ_BAAAWW010000039.1"/>
</dbReference>
<dbReference type="Proteomes" id="UP001589610">
    <property type="component" value="Unassembled WGS sequence"/>
</dbReference>
<dbReference type="PANTHER" id="PTHR42711">
    <property type="entry name" value="ABC TRANSPORTER ATP-BINDING PROTEIN"/>
    <property type="match status" value="1"/>
</dbReference>
<keyword evidence="9" id="KW-1185">Reference proteome</keyword>
<evidence type="ECO:0000313" key="9">
    <source>
        <dbReference type="Proteomes" id="UP001589610"/>
    </source>
</evidence>
<sequence length="317" mass="34102">MADVAVETSELRKTYTNSSGVTEAVAGLTLRVREGELFGLLGPNGAGKTTTIGMLTTRIAPTGGTARVGGADVVRDPIAVKRRIGVVAQYNNLDRQLTAHENLEFRGRYAGLPAREARRRATELLERFGLGSRAKAKINEMSGGQAQRVMIARALMHRPDILFLDEPTSGLDPQTRVNLWDTLREIRDGGQTVVLSTHYMEEAEELCDRVAIVDHGTVLACGTLAELKASTSLRTVLTLTYDGDPEKIVAQAGQLAGVAGAEVADNRLRVFTPAPEGVLAVLVSMGQDAGLPLADVRVVRPSLETVFLALTGREYRD</sequence>
<dbReference type="NCBIfam" id="TIGR01188">
    <property type="entry name" value="drrA"/>
    <property type="match status" value="1"/>
</dbReference>
<keyword evidence="3" id="KW-0547">Nucleotide-binding</keyword>
<keyword evidence="5" id="KW-0046">Antibiotic resistance</keyword>
<dbReference type="PANTHER" id="PTHR42711:SF5">
    <property type="entry name" value="ABC TRANSPORTER ATP-BINDING PROTEIN NATA"/>
    <property type="match status" value="1"/>
</dbReference>
<keyword evidence="2" id="KW-0813">Transport</keyword>
<dbReference type="InterPro" id="IPR003593">
    <property type="entry name" value="AAA+_ATPase"/>
</dbReference>
<dbReference type="SMART" id="SM00382">
    <property type="entry name" value="AAA"/>
    <property type="match status" value="1"/>
</dbReference>
<keyword evidence="4 8" id="KW-0067">ATP-binding</keyword>
<comment type="subcellular location">
    <subcellularLocation>
        <location evidence="1">Cell membrane</location>
        <topology evidence="1">Peripheral membrane protein</topology>
        <orientation evidence="1">Cytoplasmic side</orientation>
    </subcellularLocation>
</comment>
<dbReference type="InterPro" id="IPR027417">
    <property type="entry name" value="P-loop_NTPase"/>
</dbReference>
<dbReference type="GO" id="GO:0005524">
    <property type="term" value="F:ATP binding"/>
    <property type="evidence" value="ECO:0007669"/>
    <property type="project" value="UniProtKB-KW"/>
</dbReference>
<dbReference type="Pfam" id="PF00005">
    <property type="entry name" value="ABC_tran"/>
    <property type="match status" value="1"/>
</dbReference>
<gene>
    <name evidence="8" type="ORF">ACFFRH_32700</name>
</gene>
<organism evidence="8 9">
    <name type="scientific">Streptosporangium vulgare</name>
    <dbReference type="NCBI Taxonomy" id="46190"/>
    <lineage>
        <taxon>Bacteria</taxon>
        <taxon>Bacillati</taxon>
        <taxon>Actinomycetota</taxon>
        <taxon>Actinomycetes</taxon>
        <taxon>Streptosporangiales</taxon>
        <taxon>Streptosporangiaceae</taxon>
        <taxon>Streptosporangium</taxon>
    </lineage>
</organism>
<accession>A0ABV5TMM7</accession>
<comment type="similarity">
    <text evidence="6">Belongs to the ABC transporter superfamily. Drug exporter-1 (DrugE1) (TC 3.A.1.105) family.</text>
</comment>
<name>A0ABV5TMM7_9ACTN</name>
<comment type="caution">
    <text evidence="8">The sequence shown here is derived from an EMBL/GenBank/DDBJ whole genome shotgun (WGS) entry which is preliminary data.</text>
</comment>
<proteinExistence type="inferred from homology"/>
<evidence type="ECO:0000256" key="5">
    <source>
        <dbReference type="ARBA" id="ARBA00023251"/>
    </source>
</evidence>
<protein>
    <submittedName>
        <fullName evidence="8">ABC transporter ATP-binding protein</fullName>
    </submittedName>
</protein>
<evidence type="ECO:0000259" key="7">
    <source>
        <dbReference type="PROSITE" id="PS50893"/>
    </source>
</evidence>
<dbReference type="PROSITE" id="PS50893">
    <property type="entry name" value="ABC_TRANSPORTER_2"/>
    <property type="match status" value="1"/>
</dbReference>
<dbReference type="InterPro" id="IPR050763">
    <property type="entry name" value="ABC_transporter_ATP-binding"/>
</dbReference>
<dbReference type="InterPro" id="IPR005894">
    <property type="entry name" value="DrrA"/>
</dbReference>
<evidence type="ECO:0000256" key="6">
    <source>
        <dbReference type="ARBA" id="ARBA00049985"/>
    </source>
</evidence>
<evidence type="ECO:0000256" key="1">
    <source>
        <dbReference type="ARBA" id="ARBA00004413"/>
    </source>
</evidence>
<dbReference type="InterPro" id="IPR003439">
    <property type="entry name" value="ABC_transporter-like_ATP-bd"/>
</dbReference>
<dbReference type="InterPro" id="IPR017871">
    <property type="entry name" value="ABC_transporter-like_CS"/>
</dbReference>
<reference evidence="8 9" key="1">
    <citation type="submission" date="2024-09" db="EMBL/GenBank/DDBJ databases">
        <authorList>
            <person name="Sun Q."/>
            <person name="Mori K."/>
        </authorList>
    </citation>
    <scope>NUCLEOTIDE SEQUENCE [LARGE SCALE GENOMIC DNA]</scope>
    <source>
        <strain evidence="8 9">JCM 3028</strain>
    </source>
</reference>
<dbReference type="SUPFAM" id="SSF52540">
    <property type="entry name" value="P-loop containing nucleoside triphosphate hydrolases"/>
    <property type="match status" value="1"/>
</dbReference>
<evidence type="ECO:0000256" key="4">
    <source>
        <dbReference type="ARBA" id="ARBA00022840"/>
    </source>
</evidence>
<evidence type="ECO:0000256" key="2">
    <source>
        <dbReference type="ARBA" id="ARBA00022448"/>
    </source>
</evidence>
<evidence type="ECO:0000256" key="3">
    <source>
        <dbReference type="ARBA" id="ARBA00022741"/>
    </source>
</evidence>
<dbReference type="PROSITE" id="PS00211">
    <property type="entry name" value="ABC_TRANSPORTER_1"/>
    <property type="match status" value="1"/>
</dbReference>
<evidence type="ECO:0000313" key="8">
    <source>
        <dbReference type="EMBL" id="MFB9680267.1"/>
    </source>
</evidence>
<dbReference type="Gene3D" id="3.40.50.300">
    <property type="entry name" value="P-loop containing nucleotide triphosphate hydrolases"/>
    <property type="match status" value="1"/>
</dbReference>
<dbReference type="EMBL" id="JBHMBS010000021">
    <property type="protein sequence ID" value="MFB9680267.1"/>
    <property type="molecule type" value="Genomic_DNA"/>
</dbReference>